<keyword evidence="4" id="KW-1185">Reference proteome</keyword>
<feature type="compositionally biased region" description="Basic residues" evidence="1">
    <location>
        <begin position="1"/>
        <end position="14"/>
    </location>
</feature>
<dbReference type="EMBL" id="JBBWWQ010000005">
    <property type="protein sequence ID" value="KAK8946785.1"/>
    <property type="molecule type" value="Genomic_DNA"/>
</dbReference>
<protein>
    <recommendedName>
        <fullName evidence="2">MCM10 OB-fold domain-containing protein</fullName>
    </recommendedName>
</protein>
<dbReference type="Gene3D" id="2.40.50.140">
    <property type="entry name" value="Nucleic acid-binding proteins"/>
    <property type="match status" value="1"/>
</dbReference>
<dbReference type="InterPro" id="IPR055065">
    <property type="entry name" value="OB_MCM10"/>
</dbReference>
<dbReference type="GO" id="GO:0043596">
    <property type="term" value="C:nuclear replication fork"/>
    <property type="evidence" value="ECO:0007669"/>
    <property type="project" value="TreeGrafter"/>
</dbReference>
<organism evidence="3 4">
    <name type="scientific">Platanthera zijinensis</name>
    <dbReference type="NCBI Taxonomy" id="2320716"/>
    <lineage>
        <taxon>Eukaryota</taxon>
        <taxon>Viridiplantae</taxon>
        <taxon>Streptophyta</taxon>
        <taxon>Embryophyta</taxon>
        <taxon>Tracheophyta</taxon>
        <taxon>Spermatophyta</taxon>
        <taxon>Magnoliopsida</taxon>
        <taxon>Liliopsida</taxon>
        <taxon>Asparagales</taxon>
        <taxon>Orchidaceae</taxon>
        <taxon>Orchidoideae</taxon>
        <taxon>Orchideae</taxon>
        <taxon>Orchidinae</taxon>
        <taxon>Platanthera</taxon>
    </lineage>
</organism>
<dbReference type="PANTHER" id="PTHR13454">
    <property type="entry name" value="PROTEIN MCM10 HOMOLOG"/>
    <property type="match status" value="1"/>
</dbReference>
<dbReference type="GO" id="GO:0006270">
    <property type="term" value="P:DNA replication initiation"/>
    <property type="evidence" value="ECO:0007669"/>
    <property type="project" value="InterPro"/>
</dbReference>
<dbReference type="GO" id="GO:0003688">
    <property type="term" value="F:DNA replication origin binding"/>
    <property type="evidence" value="ECO:0007669"/>
    <property type="project" value="TreeGrafter"/>
</dbReference>
<comment type="caution">
    <text evidence="3">The sequence shown here is derived from an EMBL/GenBank/DDBJ whole genome shotgun (WGS) entry which is preliminary data.</text>
</comment>
<evidence type="ECO:0000313" key="4">
    <source>
        <dbReference type="Proteomes" id="UP001418222"/>
    </source>
</evidence>
<proteinExistence type="predicted"/>
<dbReference type="Pfam" id="PF22379">
    <property type="entry name" value="OB_MCM10"/>
    <property type="match status" value="1"/>
</dbReference>
<dbReference type="InterPro" id="IPR040184">
    <property type="entry name" value="Mcm10"/>
</dbReference>
<evidence type="ECO:0000256" key="1">
    <source>
        <dbReference type="SAM" id="MobiDB-lite"/>
    </source>
</evidence>
<feature type="region of interest" description="Disordered" evidence="1">
    <location>
        <begin position="1"/>
        <end position="32"/>
    </location>
</feature>
<evidence type="ECO:0000259" key="2">
    <source>
        <dbReference type="Pfam" id="PF22379"/>
    </source>
</evidence>
<evidence type="ECO:0000313" key="3">
    <source>
        <dbReference type="EMBL" id="KAK8946785.1"/>
    </source>
</evidence>
<name>A0AAP0G9M5_9ASPA</name>
<sequence>MAPRHRPGRRKGKLCRSTGMKKATSKLVHEGNGKRLERRCGFDLPIQARSSVELARKFRQIKQEKADVLHKSLRENRTNKEQVVVDKIDQNQVQQVVPTIITIPQECNSVDESLNDKVKRNKRCPSMLIDEFVEVHGVSHESGNLYVPVNMNQTQGQSSGRTESLQVDKDISQQGIVAQPNKEAEIKFVVVFDALLSGLPFHKDNFYGNQLVSSVELINHFSDVRFVRMLSIRNLLSGDTLSGSWATAGVLKEKMGAKVSSTGNNYGIWKMSCLDEIDILVFLFGNAYKTNYS</sequence>
<dbReference type="Proteomes" id="UP001418222">
    <property type="component" value="Unassembled WGS sequence"/>
</dbReference>
<dbReference type="InterPro" id="IPR012340">
    <property type="entry name" value="NA-bd_OB-fold"/>
</dbReference>
<accession>A0AAP0G9M5</accession>
<reference evidence="3 4" key="1">
    <citation type="journal article" date="2022" name="Nat. Plants">
        <title>Genomes of leafy and leafless Platanthera orchids illuminate the evolution of mycoheterotrophy.</title>
        <authorList>
            <person name="Li M.H."/>
            <person name="Liu K.W."/>
            <person name="Li Z."/>
            <person name="Lu H.C."/>
            <person name="Ye Q.L."/>
            <person name="Zhang D."/>
            <person name="Wang J.Y."/>
            <person name="Li Y.F."/>
            <person name="Zhong Z.M."/>
            <person name="Liu X."/>
            <person name="Yu X."/>
            <person name="Liu D.K."/>
            <person name="Tu X.D."/>
            <person name="Liu B."/>
            <person name="Hao Y."/>
            <person name="Liao X.Y."/>
            <person name="Jiang Y.T."/>
            <person name="Sun W.H."/>
            <person name="Chen J."/>
            <person name="Chen Y.Q."/>
            <person name="Ai Y."/>
            <person name="Zhai J.W."/>
            <person name="Wu S.S."/>
            <person name="Zhou Z."/>
            <person name="Hsiao Y.Y."/>
            <person name="Wu W.L."/>
            <person name="Chen Y.Y."/>
            <person name="Lin Y.F."/>
            <person name="Hsu J.L."/>
            <person name="Li C.Y."/>
            <person name="Wang Z.W."/>
            <person name="Zhao X."/>
            <person name="Zhong W.Y."/>
            <person name="Ma X.K."/>
            <person name="Ma L."/>
            <person name="Huang J."/>
            <person name="Chen G.Z."/>
            <person name="Huang M.Z."/>
            <person name="Huang L."/>
            <person name="Peng D.H."/>
            <person name="Luo Y.B."/>
            <person name="Zou S.Q."/>
            <person name="Chen S.P."/>
            <person name="Lan S."/>
            <person name="Tsai W.C."/>
            <person name="Van de Peer Y."/>
            <person name="Liu Z.J."/>
        </authorList>
    </citation>
    <scope>NUCLEOTIDE SEQUENCE [LARGE SCALE GENOMIC DNA]</scope>
    <source>
        <strain evidence="3">Lor287</strain>
    </source>
</reference>
<gene>
    <name evidence="3" type="ORF">KSP39_PZI007416</name>
</gene>
<dbReference type="AlphaFoldDB" id="A0AAP0G9M5"/>
<dbReference type="GO" id="GO:0003697">
    <property type="term" value="F:single-stranded DNA binding"/>
    <property type="evidence" value="ECO:0007669"/>
    <property type="project" value="InterPro"/>
</dbReference>
<feature type="domain" description="MCM10 OB-fold" evidence="2">
    <location>
        <begin position="209"/>
        <end position="291"/>
    </location>
</feature>
<dbReference type="PANTHER" id="PTHR13454:SF11">
    <property type="entry name" value="PROTEIN MCM10 HOMOLOG"/>
    <property type="match status" value="1"/>
</dbReference>